<reference evidence="3" key="1">
    <citation type="submission" date="2015-09" db="EMBL/GenBank/DDBJ databases">
        <authorList>
            <person name="Graham D.E."/>
            <person name="Mahan K.M."/>
            <person name="Klingeman D.M."/>
            <person name="Fida T."/>
            <person name="Giannone R.J."/>
            <person name="Hettich R.L."/>
            <person name="Parry R.J."/>
            <person name="Spain J.C."/>
        </authorList>
    </citation>
    <scope>NUCLEOTIDE SEQUENCE [LARGE SCALE GENOMIC DNA]</scope>
    <source>
        <strain evidence="3">JCM 4701</strain>
    </source>
</reference>
<gene>
    <name evidence="2" type="ORF">AOB60_15800</name>
</gene>
<evidence type="ECO:0000313" key="2">
    <source>
        <dbReference type="EMBL" id="PNE42025.1"/>
    </source>
</evidence>
<name>A0A2N8PLX4_STRNR</name>
<accession>A0A2N8PLX4</accession>
<dbReference type="EMBL" id="LJSN01000002">
    <property type="protein sequence ID" value="PNE42025.1"/>
    <property type="molecule type" value="Genomic_DNA"/>
</dbReference>
<keyword evidence="3" id="KW-1185">Reference proteome</keyword>
<dbReference type="Gene3D" id="3.20.20.80">
    <property type="entry name" value="Glycosidases"/>
    <property type="match status" value="1"/>
</dbReference>
<feature type="region of interest" description="Disordered" evidence="1">
    <location>
        <begin position="29"/>
        <end position="66"/>
    </location>
</feature>
<protein>
    <recommendedName>
        <fullName evidence="4">Glycosyl hydrolase family 13 catalytic domain-containing protein</fullName>
    </recommendedName>
</protein>
<comment type="caution">
    <text evidence="2">The sequence shown here is derived from an EMBL/GenBank/DDBJ whole genome shotgun (WGS) entry which is preliminary data.</text>
</comment>
<dbReference type="Proteomes" id="UP000236047">
    <property type="component" value="Unassembled WGS sequence"/>
</dbReference>
<organism evidence="2 3">
    <name type="scientific">Streptomyces noursei</name>
    <name type="common">Streptomyces albulus</name>
    <dbReference type="NCBI Taxonomy" id="1971"/>
    <lineage>
        <taxon>Bacteria</taxon>
        <taxon>Bacillati</taxon>
        <taxon>Actinomycetota</taxon>
        <taxon>Actinomycetes</taxon>
        <taxon>Kitasatosporales</taxon>
        <taxon>Streptomycetaceae</taxon>
        <taxon>Streptomyces</taxon>
    </lineage>
</organism>
<dbReference type="InterPro" id="IPR017853">
    <property type="entry name" value="GH"/>
</dbReference>
<proteinExistence type="predicted"/>
<feature type="compositionally biased region" description="Basic and acidic residues" evidence="1">
    <location>
        <begin position="46"/>
        <end position="66"/>
    </location>
</feature>
<evidence type="ECO:0000313" key="3">
    <source>
        <dbReference type="Proteomes" id="UP000236047"/>
    </source>
</evidence>
<dbReference type="SUPFAM" id="SSF51445">
    <property type="entry name" value="(Trans)glycosidases"/>
    <property type="match status" value="1"/>
</dbReference>
<sequence>MRHLAALATAGTSHVHLLPAFDFSSVPERRADQQRPDCDLSALPADSERQQECVARTADRDGYNWG</sequence>
<feature type="compositionally biased region" description="Basic and acidic residues" evidence="1">
    <location>
        <begin position="29"/>
        <end position="38"/>
    </location>
</feature>
<dbReference type="AlphaFoldDB" id="A0A2N8PLX4"/>
<evidence type="ECO:0000256" key="1">
    <source>
        <dbReference type="SAM" id="MobiDB-lite"/>
    </source>
</evidence>
<evidence type="ECO:0008006" key="4">
    <source>
        <dbReference type="Google" id="ProtNLM"/>
    </source>
</evidence>